<dbReference type="SMART" id="SM00530">
    <property type="entry name" value="HTH_XRE"/>
    <property type="match status" value="1"/>
</dbReference>
<dbReference type="HOGENOM" id="CLU_057862_1_0_11"/>
<organism evidence="3 4">
    <name type="scientific">Nakamurella multipartita (strain ATCC 700099 / DSM 44233 / CIP 104796 / JCM 9543 / NBRC 105858 / Y-104)</name>
    <name type="common">Microsphaera multipartita</name>
    <dbReference type="NCBI Taxonomy" id="479431"/>
    <lineage>
        <taxon>Bacteria</taxon>
        <taxon>Bacillati</taxon>
        <taxon>Actinomycetota</taxon>
        <taxon>Actinomycetes</taxon>
        <taxon>Nakamurellales</taxon>
        <taxon>Nakamurellaceae</taxon>
        <taxon>Nakamurella</taxon>
    </lineage>
</organism>
<feature type="domain" description="HTH cro/C1-type" evidence="2">
    <location>
        <begin position="32"/>
        <end position="81"/>
    </location>
</feature>
<reference evidence="4" key="1">
    <citation type="submission" date="2009-09" db="EMBL/GenBank/DDBJ databases">
        <title>The complete genome of Nakamurella multipartita DSM 44233.</title>
        <authorList>
            <consortium name="US DOE Joint Genome Institute (JGI-PGF)"/>
            <person name="Lucas S."/>
            <person name="Copeland A."/>
            <person name="Lapidus A."/>
            <person name="Glavina del Rio T."/>
            <person name="Dalin E."/>
            <person name="Tice H."/>
            <person name="Bruce D."/>
            <person name="Goodwin L."/>
            <person name="Pitluck S."/>
            <person name="Kyrpides N."/>
            <person name="Mavromatis K."/>
            <person name="Ivanova N."/>
            <person name="Ovchinnikova G."/>
            <person name="Sims D."/>
            <person name="Meincke L."/>
            <person name="Brettin T."/>
            <person name="Detter J.C."/>
            <person name="Han C."/>
            <person name="Larimer F."/>
            <person name="Land M."/>
            <person name="Hauser L."/>
            <person name="Markowitz V."/>
            <person name="Cheng J.-F."/>
            <person name="Hugenholtz P."/>
            <person name="Woyke T."/>
            <person name="Wu D."/>
            <person name="Klenk H.-P."/>
            <person name="Eisen J.A."/>
        </authorList>
    </citation>
    <scope>NUCLEOTIDE SEQUENCE [LARGE SCALE GENOMIC DNA]</scope>
    <source>
        <strain evidence="4">ATCC 700099 / DSM 44233 / CIP 104796 / JCM 9543 / NBRC 105858 / Y-104</strain>
    </source>
</reference>
<dbReference type="AlphaFoldDB" id="C8XI11"/>
<dbReference type="eggNOG" id="COG1396">
    <property type="taxonomic scope" value="Bacteria"/>
</dbReference>
<dbReference type="CDD" id="cd00093">
    <property type="entry name" value="HTH_XRE"/>
    <property type="match status" value="1"/>
</dbReference>
<dbReference type="SUPFAM" id="SSF47413">
    <property type="entry name" value="lambda repressor-like DNA-binding domains"/>
    <property type="match status" value="1"/>
</dbReference>
<dbReference type="Pfam" id="PF17765">
    <property type="entry name" value="MLTR_LBD"/>
    <property type="match status" value="1"/>
</dbReference>
<proteinExistence type="predicted"/>
<dbReference type="PANTHER" id="PTHR35010:SF2">
    <property type="entry name" value="BLL4672 PROTEIN"/>
    <property type="match status" value="1"/>
</dbReference>
<dbReference type="InterPro" id="IPR010982">
    <property type="entry name" value="Lambda_DNA-bd_dom_sf"/>
</dbReference>
<dbReference type="Gene3D" id="1.10.260.40">
    <property type="entry name" value="lambda repressor-like DNA-binding domains"/>
    <property type="match status" value="1"/>
</dbReference>
<dbReference type="RefSeq" id="WP_015747279.1">
    <property type="nucleotide sequence ID" value="NC_013235.1"/>
</dbReference>
<dbReference type="InterPro" id="IPR041413">
    <property type="entry name" value="MLTR_LBD"/>
</dbReference>
<dbReference type="PROSITE" id="PS50943">
    <property type="entry name" value="HTH_CROC1"/>
    <property type="match status" value="1"/>
</dbReference>
<feature type="region of interest" description="Disordered" evidence="1">
    <location>
        <begin position="292"/>
        <end position="313"/>
    </location>
</feature>
<dbReference type="Proteomes" id="UP000002218">
    <property type="component" value="Chromosome"/>
</dbReference>
<evidence type="ECO:0000313" key="4">
    <source>
        <dbReference type="Proteomes" id="UP000002218"/>
    </source>
</evidence>
<gene>
    <name evidence="3" type="ordered locus">Namu_1995</name>
</gene>
<dbReference type="InParanoid" id="C8XI11"/>
<dbReference type="Gene3D" id="3.30.450.180">
    <property type="match status" value="1"/>
</dbReference>
<evidence type="ECO:0000256" key="1">
    <source>
        <dbReference type="SAM" id="MobiDB-lite"/>
    </source>
</evidence>
<reference evidence="3 4" key="2">
    <citation type="journal article" date="2010" name="Stand. Genomic Sci.">
        <title>Complete genome sequence of Nakamurella multipartita type strain (Y-104).</title>
        <authorList>
            <person name="Tice H."/>
            <person name="Mayilraj S."/>
            <person name="Sims D."/>
            <person name="Lapidus A."/>
            <person name="Nolan M."/>
            <person name="Lucas S."/>
            <person name="Glavina Del Rio T."/>
            <person name="Copeland A."/>
            <person name="Cheng J.F."/>
            <person name="Meincke L."/>
            <person name="Bruce D."/>
            <person name="Goodwin L."/>
            <person name="Pitluck S."/>
            <person name="Ivanova N."/>
            <person name="Mavromatis K."/>
            <person name="Ovchinnikova G."/>
            <person name="Pati A."/>
            <person name="Chen A."/>
            <person name="Palaniappan K."/>
            <person name="Land M."/>
            <person name="Hauser L."/>
            <person name="Chang Y.J."/>
            <person name="Jeffries C.D."/>
            <person name="Detter J.C."/>
            <person name="Brettin T."/>
            <person name="Rohde M."/>
            <person name="Goker M."/>
            <person name="Bristow J."/>
            <person name="Eisen J.A."/>
            <person name="Markowitz V."/>
            <person name="Hugenholtz P."/>
            <person name="Kyrpides N.C."/>
            <person name="Klenk H.P."/>
            <person name="Chen F."/>
        </authorList>
    </citation>
    <scope>NUCLEOTIDE SEQUENCE [LARGE SCALE GENOMIC DNA]</scope>
    <source>
        <strain evidence="4">ATCC 700099 / DSM 44233 / CIP 104796 / JCM 9543 / NBRC 105858 / Y-104</strain>
    </source>
</reference>
<dbReference type="Pfam" id="PF13560">
    <property type="entry name" value="HTH_31"/>
    <property type="match status" value="1"/>
</dbReference>
<sequence>MTTDGNLREFLVSRRARLDPAELGLPPSSTTRRRRGLRREEVAALAGVSVDYYARLEQGRVGAVSDQVLSAIEGALRLDELERRHLRALVAGQARRPTTAPAGQPSSRPGLRAGLRELVAALDPIPAMVQNRRMDVLAINRAGSVLLADFPAMPARDRNILRWLFLDLSTRTRYPDWEEVASMTVASLRAAREPGRPDEQLERLVGELSVASPQFAAWWADYRLHQHSHGPKRIFHEAVGVLDLRYESLDIPRSGGQTLTLYTAAAGSPADEKLRILLSWDASTVLPDTAVSDTEVSDTAVSDTAVSDTAVPE</sequence>
<dbReference type="InterPro" id="IPR001387">
    <property type="entry name" value="Cro/C1-type_HTH"/>
</dbReference>
<dbReference type="STRING" id="479431.Namu_1995"/>
<dbReference type="PANTHER" id="PTHR35010">
    <property type="entry name" value="BLL4672 PROTEIN-RELATED"/>
    <property type="match status" value="1"/>
</dbReference>
<name>C8XI11_NAKMY</name>
<evidence type="ECO:0000259" key="2">
    <source>
        <dbReference type="PROSITE" id="PS50943"/>
    </source>
</evidence>
<dbReference type="GO" id="GO:0003677">
    <property type="term" value="F:DNA binding"/>
    <property type="evidence" value="ECO:0007669"/>
    <property type="project" value="InterPro"/>
</dbReference>
<dbReference type="KEGG" id="nml:Namu_1995"/>
<dbReference type="EMBL" id="CP001737">
    <property type="protein sequence ID" value="ACV78380.1"/>
    <property type="molecule type" value="Genomic_DNA"/>
</dbReference>
<keyword evidence="4" id="KW-1185">Reference proteome</keyword>
<feature type="region of interest" description="Disordered" evidence="1">
    <location>
        <begin position="90"/>
        <end position="110"/>
    </location>
</feature>
<evidence type="ECO:0000313" key="3">
    <source>
        <dbReference type="EMBL" id="ACV78380.1"/>
    </source>
</evidence>
<accession>C8XI11</accession>
<feature type="compositionally biased region" description="Polar residues" evidence="1">
    <location>
        <begin position="292"/>
        <end position="307"/>
    </location>
</feature>
<protein>
    <submittedName>
        <fullName evidence="3">Transcriptional regulator, XRE family</fullName>
    </submittedName>
</protein>